<dbReference type="OrthoDB" id="128611at2759"/>
<keyword evidence="2" id="KW-1185">Reference proteome</keyword>
<name>A0A2P4XTU5_9STRA</name>
<sequence length="265" mass="30071">MESVTAELCPSSRAVYVNSYSRFICWVLQNHSPLIHPAFADRVGTVSGLSEKQLRARIKPLLTRKNDEPPLHFDNLDPEVFQTWLLTLRKADGSELSYSALNTHRAGLFNLYRDYGRKMDSDMENELKQFFKGIKRELAVTQARGVGNCSVADLWVLWCCGHAEKKIPPLDLLEGADMPNRDNQKRLSDIRYLMKKIEAIAAERNLLSSSQTVEEVIHVYACASSVEVPSTTASARKRRIGQLAWTSIVRLHRIADKNTRSNTRL</sequence>
<dbReference type="Proteomes" id="UP000237271">
    <property type="component" value="Unassembled WGS sequence"/>
</dbReference>
<protein>
    <submittedName>
        <fullName evidence="1">Uncharacterized protein</fullName>
    </submittedName>
</protein>
<proteinExistence type="predicted"/>
<comment type="caution">
    <text evidence="1">The sequence shown here is derived from an EMBL/GenBank/DDBJ whole genome shotgun (WGS) entry which is preliminary data.</text>
</comment>
<dbReference type="EMBL" id="NCKW01007981">
    <property type="protein sequence ID" value="POM68973.1"/>
    <property type="molecule type" value="Genomic_DNA"/>
</dbReference>
<accession>A0A2P4XTU5</accession>
<reference evidence="1 2" key="1">
    <citation type="journal article" date="2017" name="Genome Biol. Evol.">
        <title>Phytophthora megakarya and P. palmivora, closely related causal agents of cacao black pod rot, underwent increases in genome sizes and gene numbers by different mechanisms.</title>
        <authorList>
            <person name="Ali S.S."/>
            <person name="Shao J."/>
            <person name="Lary D.J."/>
            <person name="Kronmiller B."/>
            <person name="Shen D."/>
            <person name="Strem M.D."/>
            <person name="Amoako-Attah I."/>
            <person name="Akrofi A.Y."/>
            <person name="Begoude B.A."/>
            <person name="Ten Hoopen G.M."/>
            <person name="Coulibaly K."/>
            <person name="Kebe B.I."/>
            <person name="Melnick R.L."/>
            <person name="Guiltinan M.J."/>
            <person name="Tyler B.M."/>
            <person name="Meinhardt L.W."/>
            <person name="Bailey B.A."/>
        </authorList>
    </citation>
    <scope>NUCLEOTIDE SEQUENCE [LARGE SCALE GENOMIC DNA]</scope>
    <source>
        <strain evidence="2">sbr112.9</strain>
    </source>
</reference>
<organism evidence="1 2">
    <name type="scientific">Phytophthora palmivora</name>
    <dbReference type="NCBI Taxonomy" id="4796"/>
    <lineage>
        <taxon>Eukaryota</taxon>
        <taxon>Sar</taxon>
        <taxon>Stramenopiles</taxon>
        <taxon>Oomycota</taxon>
        <taxon>Peronosporomycetes</taxon>
        <taxon>Peronosporales</taxon>
        <taxon>Peronosporaceae</taxon>
        <taxon>Phytophthora</taxon>
    </lineage>
</organism>
<evidence type="ECO:0000313" key="1">
    <source>
        <dbReference type="EMBL" id="POM68973.1"/>
    </source>
</evidence>
<evidence type="ECO:0000313" key="2">
    <source>
        <dbReference type="Proteomes" id="UP000237271"/>
    </source>
</evidence>
<dbReference type="AlphaFoldDB" id="A0A2P4XTU5"/>
<gene>
    <name evidence="1" type="ORF">PHPALM_14796</name>
</gene>